<dbReference type="Gene3D" id="3.40.190.10">
    <property type="entry name" value="Periplasmic binding protein-like II"/>
    <property type="match status" value="1"/>
</dbReference>
<evidence type="ECO:0000313" key="3">
    <source>
        <dbReference type="EMBL" id="MBB4930132.1"/>
    </source>
</evidence>
<accession>A0A7W7W0P4</accession>
<dbReference type="GO" id="GO:0015833">
    <property type="term" value="P:peptide transport"/>
    <property type="evidence" value="ECO:0007669"/>
    <property type="project" value="TreeGrafter"/>
</dbReference>
<gene>
    <name evidence="3" type="ORF">F4561_000952</name>
</gene>
<feature type="chain" id="PRO_5030786727" evidence="1">
    <location>
        <begin position="23"/>
        <end position="563"/>
    </location>
</feature>
<protein>
    <submittedName>
        <fullName evidence="3">Peptide/nickel transport system substrate-binding protein</fullName>
    </submittedName>
</protein>
<proteinExistence type="predicted"/>
<evidence type="ECO:0000313" key="4">
    <source>
        <dbReference type="Proteomes" id="UP000523007"/>
    </source>
</evidence>
<organism evidence="3 4">
    <name type="scientific">Lipingzhangella halophila</name>
    <dbReference type="NCBI Taxonomy" id="1783352"/>
    <lineage>
        <taxon>Bacteria</taxon>
        <taxon>Bacillati</taxon>
        <taxon>Actinomycetota</taxon>
        <taxon>Actinomycetes</taxon>
        <taxon>Streptosporangiales</taxon>
        <taxon>Nocardiopsidaceae</taxon>
        <taxon>Lipingzhangella</taxon>
    </lineage>
</organism>
<dbReference type="PANTHER" id="PTHR30290:SF65">
    <property type="entry name" value="MONOACYL PHOSPHATIDYLINOSITOL TETRAMANNOSIDE-BINDING PROTEIN LPQW-RELATED"/>
    <property type="match status" value="1"/>
</dbReference>
<keyword evidence="4" id="KW-1185">Reference proteome</keyword>
<evidence type="ECO:0000259" key="2">
    <source>
        <dbReference type="Pfam" id="PF00496"/>
    </source>
</evidence>
<dbReference type="SUPFAM" id="SSF53850">
    <property type="entry name" value="Periplasmic binding protein-like II"/>
    <property type="match status" value="1"/>
</dbReference>
<dbReference type="GO" id="GO:0043190">
    <property type="term" value="C:ATP-binding cassette (ABC) transporter complex"/>
    <property type="evidence" value="ECO:0007669"/>
    <property type="project" value="InterPro"/>
</dbReference>
<dbReference type="InterPro" id="IPR030678">
    <property type="entry name" value="Peptide/Ni-bd"/>
</dbReference>
<feature type="domain" description="Solute-binding protein family 5" evidence="2">
    <location>
        <begin position="106"/>
        <end position="473"/>
    </location>
</feature>
<dbReference type="Gene3D" id="3.10.105.10">
    <property type="entry name" value="Dipeptide-binding Protein, Domain 3"/>
    <property type="match status" value="1"/>
</dbReference>
<feature type="signal peptide" evidence="1">
    <location>
        <begin position="1"/>
        <end position="22"/>
    </location>
</feature>
<evidence type="ECO:0000256" key="1">
    <source>
        <dbReference type="SAM" id="SignalP"/>
    </source>
</evidence>
<dbReference type="GO" id="GO:1904680">
    <property type="term" value="F:peptide transmembrane transporter activity"/>
    <property type="evidence" value="ECO:0007669"/>
    <property type="project" value="TreeGrafter"/>
</dbReference>
<dbReference type="AlphaFoldDB" id="A0A7W7W0P4"/>
<keyword evidence="1" id="KW-0732">Signal</keyword>
<dbReference type="EMBL" id="JACHJT010000001">
    <property type="protein sequence ID" value="MBB4930132.1"/>
    <property type="molecule type" value="Genomic_DNA"/>
</dbReference>
<dbReference type="PROSITE" id="PS51257">
    <property type="entry name" value="PROKAR_LIPOPROTEIN"/>
    <property type="match status" value="1"/>
</dbReference>
<dbReference type="InterPro" id="IPR039424">
    <property type="entry name" value="SBP_5"/>
</dbReference>
<dbReference type="RefSeq" id="WP_184575124.1">
    <property type="nucleotide sequence ID" value="NZ_JACHJT010000001.1"/>
</dbReference>
<dbReference type="InterPro" id="IPR000914">
    <property type="entry name" value="SBP_5_dom"/>
</dbReference>
<dbReference type="PANTHER" id="PTHR30290">
    <property type="entry name" value="PERIPLASMIC BINDING COMPONENT OF ABC TRANSPORTER"/>
    <property type="match status" value="1"/>
</dbReference>
<reference evidence="3 4" key="1">
    <citation type="submission" date="2020-08" db="EMBL/GenBank/DDBJ databases">
        <title>Sequencing the genomes of 1000 actinobacteria strains.</title>
        <authorList>
            <person name="Klenk H.-P."/>
        </authorList>
    </citation>
    <scope>NUCLEOTIDE SEQUENCE [LARGE SCALE GENOMIC DNA]</scope>
    <source>
        <strain evidence="3 4">DSM 102030</strain>
    </source>
</reference>
<dbReference type="Proteomes" id="UP000523007">
    <property type="component" value="Unassembled WGS sequence"/>
</dbReference>
<comment type="caution">
    <text evidence="3">The sequence shown here is derived from an EMBL/GenBank/DDBJ whole genome shotgun (WGS) entry which is preliminary data.</text>
</comment>
<sequence>MRTRRTAALAAPVMALVLTATACGGGDTAESLAEIPAWDINPQDRADVRDGGTLRWGTTTPISQYMMHHTDGNLGDAHHIMGALMPSPFAFDENGEIYNREAYLRDYEMSDDGRQLRMELNPEAHWSTGEPITWKDYEQQAMTLGGQEEGDFAAPGQMHGYDRIDSIERGDDQYELTVHFSEPFGETGLLFEHLYPKEVMADPDRFNEGYLEDIPITAGPFDFESLDPGSGTVTVVRNDDWWGDPAKLDEIIFQPGKPEAQAGAFVNDELDTFYVGYEAAEFNRVQDRHDGRVTQAVDNGFRFLEMNADTEELSDVDVRNAITLAIDRGEMAAASLEAIDWPEDPTTNRLLSSSAEGFQENSGDLGEQDVDRANQLLEEAGWALGDQNVRTNSEGDQLSLRFFCPAGVQTCTNEATIVQEHLAEVGIDVRVETRETDEYFNDHIYAGDFELSTFVMTRSTPYVGEQFENFGGPFDEDGEDWGNNLARTSTEEVNQKFEELAAETDPEQYDATANEIDALLWQNGQSIPLFQRTGTWAVPEDLANFGAFGLASIVYPDIGYTEE</sequence>
<name>A0A7W7W0P4_9ACTN</name>
<dbReference type="PIRSF" id="PIRSF002741">
    <property type="entry name" value="MppA"/>
    <property type="match status" value="1"/>
</dbReference>
<dbReference type="CDD" id="cd08501">
    <property type="entry name" value="PBP2_Lpqw"/>
    <property type="match status" value="1"/>
</dbReference>
<dbReference type="GO" id="GO:0042597">
    <property type="term" value="C:periplasmic space"/>
    <property type="evidence" value="ECO:0007669"/>
    <property type="project" value="UniProtKB-ARBA"/>
</dbReference>
<dbReference type="Pfam" id="PF00496">
    <property type="entry name" value="SBP_bac_5"/>
    <property type="match status" value="1"/>
</dbReference>